<sequence length="270" mass="29432">MTDPTATDAPDHTAGYERVRAALIAMDIDPARIRPGTLLRADLDVDSTELVEIAAAVMAGTGRRVHGRTLKGAQTVADLARLLDREAADPPTVPIGITATRTGEDRPVIHTEHATTIDAPVETVWEVVCDVEGYARLFPATLESEIVEEGADYQVVRRVVDVGGQVQAWVSRREIDAANRVVAYHQIDRAPLVDHMGGEWRVYPLRGGRTQLVVTHDYVIRAPEDGLIAGKFTEEEAAELLRTGIERSGVEDLAAMRGEAERRHRLAPAG</sequence>
<reference evidence="2 3" key="1">
    <citation type="submission" date="2018-04" db="EMBL/GenBank/DDBJ databases">
        <title>Novel actinobacteria from marine sediment.</title>
        <authorList>
            <person name="Ng Z.Y."/>
            <person name="Tan G.Y.A."/>
        </authorList>
    </citation>
    <scope>NUCLEOTIDE SEQUENCE [LARGE SCALE GENOMIC DNA]</scope>
    <source>
        <strain evidence="2 3">TPS81</strain>
    </source>
</reference>
<dbReference type="InterPro" id="IPR005031">
    <property type="entry name" value="COQ10_START"/>
</dbReference>
<dbReference type="InterPro" id="IPR036736">
    <property type="entry name" value="ACP-like_sf"/>
</dbReference>
<dbReference type="Pfam" id="PF03364">
    <property type="entry name" value="Polyketide_cyc"/>
    <property type="match status" value="1"/>
</dbReference>
<evidence type="ECO:0000313" key="2">
    <source>
        <dbReference type="EMBL" id="RCV55506.1"/>
    </source>
</evidence>
<name>A0A368T2C6_9ACTN</name>
<dbReference type="RefSeq" id="WP_114400213.1">
    <property type="nucleotide sequence ID" value="NZ_QEIM01000194.1"/>
</dbReference>
<dbReference type="SUPFAM" id="SSF47336">
    <property type="entry name" value="ACP-like"/>
    <property type="match status" value="1"/>
</dbReference>
<dbReference type="OrthoDB" id="156693at2"/>
<dbReference type="Proteomes" id="UP000253318">
    <property type="component" value="Unassembled WGS sequence"/>
</dbReference>
<dbReference type="AlphaFoldDB" id="A0A368T2C6"/>
<gene>
    <name evidence="2" type="ORF">DEF24_17885</name>
</gene>
<feature type="domain" description="Coenzyme Q-binding protein COQ10 START" evidence="1">
    <location>
        <begin position="117"/>
        <end position="240"/>
    </location>
</feature>
<dbReference type="InterPro" id="IPR023393">
    <property type="entry name" value="START-like_dom_sf"/>
</dbReference>
<evidence type="ECO:0000259" key="1">
    <source>
        <dbReference type="Pfam" id="PF03364"/>
    </source>
</evidence>
<evidence type="ECO:0000313" key="3">
    <source>
        <dbReference type="Proteomes" id="UP000253318"/>
    </source>
</evidence>
<dbReference type="Gene3D" id="3.30.530.20">
    <property type="match status" value="1"/>
</dbReference>
<keyword evidence="3" id="KW-1185">Reference proteome</keyword>
<organism evidence="2 3">
    <name type="scientific">Marinitenerispora sediminis</name>
    <dbReference type="NCBI Taxonomy" id="1931232"/>
    <lineage>
        <taxon>Bacteria</taxon>
        <taxon>Bacillati</taxon>
        <taxon>Actinomycetota</taxon>
        <taxon>Actinomycetes</taxon>
        <taxon>Streptosporangiales</taxon>
        <taxon>Nocardiopsidaceae</taxon>
        <taxon>Marinitenerispora</taxon>
    </lineage>
</organism>
<protein>
    <recommendedName>
        <fullName evidence="1">Coenzyme Q-binding protein COQ10 START domain-containing protein</fullName>
    </recommendedName>
</protein>
<proteinExistence type="predicted"/>
<accession>A0A368T2C6</accession>
<dbReference type="EMBL" id="QEIN01000145">
    <property type="protein sequence ID" value="RCV55506.1"/>
    <property type="molecule type" value="Genomic_DNA"/>
</dbReference>
<dbReference type="Gene3D" id="1.10.1200.10">
    <property type="entry name" value="ACP-like"/>
    <property type="match status" value="1"/>
</dbReference>
<comment type="caution">
    <text evidence="2">The sequence shown here is derived from an EMBL/GenBank/DDBJ whole genome shotgun (WGS) entry which is preliminary data.</text>
</comment>
<dbReference type="SUPFAM" id="SSF55961">
    <property type="entry name" value="Bet v1-like"/>
    <property type="match status" value="1"/>
</dbReference>